<dbReference type="InterPro" id="IPR001870">
    <property type="entry name" value="B30.2/SPRY"/>
</dbReference>
<evidence type="ECO:0000259" key="1">
    <source>
        <dbReference type="PROSITE" id="PS50188"/>
    </source>
</evidence>
<keyword evidence="3" id="KW-1185">Reference proteome</keyword>
<name>A0AAD7V9E9_9FUNG</name>
<proteinExistence type="predicted"/>
<dbReference type="InterPro" id="IPR013320">
    <property type="entry name" value="ConA-like_dom_sf"/>
</dbReference>
<accession>A0AAD7V9E9</accession>
<evidence type="ECO:0000313" key="3">
    <source>
        <dbReference type="Proteomes" id="UP001234581"/>
    </source>
</evidence>
<dbReference type="InterPro" id="IPR050618">
    <property type="entry name" value="Ubq-SigPath_Reg"/>
</dbReference>
<dbReference type="EMBL" id="JARTCD010000015">
    <property type="protein sequence ID" value="KAJ8660011.1"/>
    <property type="molecule type" value="Genomic_DNA"/>
</dbReference>
<dbReference type="InterPro" id="IPR043136">
    <property type="entry name" value="B30.2/SPRY_sf"/>
</dbReference>
<dbReference type="PANTHER" id="PTHR12864">
    <property type="entry name" value="RAN BINDING PROTEIN 9-RELATED"/>
    <property type="match status" value="1"/>
</dbReference>
<protein>
    <recommendedName>
        <fullName evidence="1">B30.2/SPRY domain-containing protein</fullName>
    </recommendedName>
</protein>
<reference evidence="2 3" key="1">
    <citation type="submission" date="2023-03" db="EMBL/GenBank/DDBJ databases">
        <title>Genome sequence of Lichtheimia ornata CBS 291.66.</title>
        <authorList>
            <person name="Mohabir J.T."/>
            <person name="Shea T.P."/>
            <person name="Kurbessoian T."/>
            <person name="Berby B."/>
            <person name="Fontaine J."/>
            <person name="Livny J."/>
            <person name="Gnirke A."/>
            <person name="Stajich J.E."/>
            <person name="Cuomo C.A."/>
        </authorList>
    </citation>
    <scope>NUCLEOTIDE SEQUENCE [LARGE SCALE GENOMIC DNA]</scope>
    <source>
        <strain evidence="2">CBS 291.66</strain>
    </source>
</reference>
<feature type="domain" description="B30.2/SPRY" evidence="1">
    <location>
        <begin position="8"/>
        <end position="194"/>
    </location>
</feature>
<organism evidence="2 3">
    <name type="scientific">Lichtheimia ornata</name>
    <dbReference type="NCBI Taxonomy" id="688661"/>
    <lineage>
        <taxon>Eukaryota</taxon>
        <taxon>Fungi</taxon>
        <taxon>Fungi incertae sedis</taxon>
        <taxon>Mucoromycota</taxon>
        <taxon>Mucoromycotina</taxon>
        <taxon>Mucoromycetes</taxon>
        <taxon>Mucorales</taxon>
        <taxon>Lichtheimiaceae</taxon>
        <taxon>Lichtheimia</taxon>
    </lineage>
</organism>
<evidence type="ECO:0000313" key="2">
    <source>
        <dbReference type="EMBL" id="KAJ8660011.1"/>
    </source>
</evidence>
<dbReference type="SUPFAM" id="SSF49899">
    <property type="entry name" value="Concanavalin A-like lectins/glucanases"/>
    <property type="match status" value="1"/>
</dbReference>
<dbReference type="Gene3D" id="2.60.120.920">
    <property type="match status" value="1"/>
</dbReference>
<dbReference type="SMART" id="SM00449">
    <property type="entry name" value="SPRY"/>
    <property type="match status" value="1"/>
</dbReference>
<dbReference type="RefSeq" id="XP_058344924.1">
    <property type="nucleotide sequence ID" value="XM_058484299.1"/>
</dbReference>
<comment type="caution">
    <text evidence="2">The sequence shown here is derived from an EMBL/GenBank/DDBJ whole genome shotgun (WGS) entry which is preliminary data.</text>
</comment>
<dbReference type="GeneID" id="83211651"/>
<dbReference type="Pfam" id="PF00622">
    <property type="entry name" value="SPRY"/>
    <property type="match status" value="1"/>
</dbReference>
<dbReference type="InterPro" id="IPR003877">
    <property type="entry name" value="SPRY_dom"/>
</dbReference>
<gene>
    <name evidence="2" type="ORF">O0I10_004238</name>
</gene>
<dbReference type="Proteomes" id="UP001234581">
    <property type="component" value="Unassembled WGS sequence"/>
</dbReference>
<dbReference type="AlphaFoldDB" id="A0AAD7V9E9"/>
<dbReference type="PROSITE" id="PS50188">
    <property type="entry name" value="B302_SPRY"/>
    <property type="match status" value="1"/>
</dbReference>
<sequence length="223" mass="25589">MHHIEYLNNTLYSEMAQLPWSTTPHLPRRLNGNDMFSFLLRLENDTEVYYQGCGRDIAGLVRSDAPIPFECGIYYYEMHIISKGEHGYIGIGFCHRENNLDILPGWEENSWGYHGDDGNSFHDGDPTRYGPLFTTGDVVGCGVDIAQGKAFFTKNGVYLGIAFDNIDTSRDLFPCFGLNTEGERITVNFGQAPFVFDIENHVQKQRADTLRRLRKQCEDRYFY</sequence>